<dbReference type="GO" id="GO:0004714">
    <property type="term" value="F:transmembrane receptor protein tyrosine kinase activity"/>
    <property type="evidence" value="ECO:0007669"/>
    <property type="project" value="InterPro"/>
</dbReference>
<evidence type="ECO:0000313" key="3">
    <source>
        <dbReference type="Proteomes" id="UP001497516"/>
    </source>
</evidence>
<feature type="chain" id="PRO_5043315164" description="Malectin-like domain-containing protein" evidence="1">
    <location>
        <begin position="21"/>
        <end position="192"/>
    </location>
</feature>
<feature type="signal peptide" evidence="1">
    <location>
        <begin position="1"/>
        <end position="20"/>
    </location>
</feature>
<evidence type="ECO:0008006" key="4">
    <source>
        <dbReference type="Google" id="ProtNLM"/>
    </source>
</evidence>
<dbReference type="PANTHER" id="PTHR34590:SF6">
    <property type="entry name" value="RECEPTOR-LIKE KINASE"/>
    <property type="match status" value="1"/>
</dbReference>
<evidence type="ECO:0000256" key="1">
    <source>
        <dbReference type="SAM" id="SignalP"/>
    </source>
</evidence>
<gene>
    <name evidence="2" type="ORF">LTRI10_LOCUS28707</name>
</gene>
<dbReference type="EMBL" id="OZ034818">
    <property type="protein sequence ID" value="CAL1387743.1"/>
    <property type="molecule type" value="Genomic_DNA"/>
</dbReference>
<evidence type="ECO:0000313" key="2">
    <source>
        <dbReference type="EMBL" id="CAL1387743.1"/>
    </source>
</evidence>
<proteinExistence type="predicted"/>
<protein>
    <recommendedName>
        <fullName evidence="4">Malectin-like domain-containing protein</fullName>
    </recommendedName>
</protein>
<sequence>MGTLLLFLLAFSFSFFSTFSFSPFSPVDNHLINCGSSLDAAVDARRFVSDFHYSNPGTPLQSSALTTALCNGSPGSNSPQIYHTARVFRKPSRYAVEIKEPGTHMARFHVLVDNYVALSNFTVSDTLVKEYLVWVSQNKLVITIVPTQKGKLGFVNGIEVLSAPKDLIPDTATLVRDGEEKRESYGELNYSE</sequence>
<dbReference type="AlphaFoldDB" id="A0AAV2EQ73"/>
<dbReference type="Proteomes" id="UP001497516">
    <property type="component" value="Chromosome 5"/>
</dbReference>
<keyword evidence="3" id="KW-1185">Reference proteome</keyword>
<name>A0AAV2EQ73_9ROSI</name>
<dbReference type="InterPro" id="IPR045272">
    <property type="entry name" value="ANXUR1/2-like"/>
</dbReference>
<dbReference type="PANTHER" id="PTHR34590">
    <property type="entry name" value="OS03G0124300 PROTEIN-RELATED"/>
    <property type="match status" value="1"/>
</dbReference>
<dbReference type="Gene3D" id="2.60.120.430">
    <property type="entry name" value="Galactose-binding lectin"/>
    <property type="match status" value="1"/>
</dbReference>
<accession>A0AAV2EQ73</accession>
<organism evidence="2 3">
    <name type="scientific">Linum trigynum</name>
    <dbReference type="NCBI Taxonomy" id="586398"/>
    <lineage>
        <taxon>Eukaryota</taxon>
        <taxon>Viridiplantae</taxon>
        <taxon>Streptophyta</taxon>
        <taxon>Embryophyta</taxon>
        <taxon>Tracheophyta</taxon>
        <taxon>Spermatophyta</taxon>
        <taxon>Magnoliopsida</taxon>
        <taxon>eudicotyledons</taxon>
        <taxon>Gunneridae</taxon>
        <taxon>Pentapetalae</taxon>
        <taxon>rosids</taxon>
        <taxon>fabids</taxon>
        <taxon>Malpighiales</taxon>
        <taxon>Linaceae</taxon>
        <taxon>Linum</taxon>
    </lineage>
</organism>
<keyword evidence="1" id="KW-0732">Signal</keyword>
<reference evidence="2 3" key="1">
    <citation type="submission" date="2024-04" db="EMBL/GenBank/DDBJ databases">
        <authorList>
            <person name="Fracassetti M."/>
        </authorList>
    </citation>
    <scope>NUCLEOTIDE SEQUENCE [LARGE SCALE GENOMIC DNA]</scope>
</reference>